<dbReference type="GO" id="GO:0005886">
    <property type="term" value="C:plasma membrane"/>
    <property type="evidence" value="ECO:0007669"/>
    <property type="project" value="TreeGrafter"/>
</dbReference>
<reference evidence="9" key="1">
    <citation type="submission" date="2016-11" db="EMBL/GenBank/DDBJ databases">
        <authorList>
            <person name="Varghese N."/>
            <person name="Submissions S."/>
        </authorList>
    </citation>
    <scope>NUCLEOTIDE SEQUENCE [LARGE SCALE GENOMIC DNA]</scope>
    <source>
        <strain evidence="9">DSM 18095</strain>
    </source>
</reference>
<dbReference type="Gene3D" id="2.40.10.340">
    <property type="entry name" value="Rod shape-determining protein MreC, domain 1"/>
    <property type="match status" value="1"/>
</dbReference>
<dbReference type="PIRSF" id="PIRSF038471">
    <property type="entry name" value="MreC"/>
    <property type="match status" value="1"/>
</dbReference>
<keyword evidence="9" id="KW-1185">Reference proteome</keyword>
<dbReference type="PANTHER" id="PTHR34138:SF1">
    <property type="entry name" value="CELL SHAPE-DETERMINING PROTEIN MREC"/>
    <property type="match status" value="1"/>
</dbReference>
<dbReference type="Gene3D" id="2.40.10.350">
    <property type="entry name" value="Rod shape-determining protein MreC, domain 2"/>
    <property type="match status" value="1"/>
</dbReference>
<evidence type="ECO:0000259" key="7">
    <source>
        <dbReference type="Pfam" id="PF04085"/>
    </source>
</evidence>
<evidence type="ECO:0000256" key="3">
    <source>
        <dbReference type="ARBA" id="ARBA00022960"/>
    </source>
</evidence>
<evidence type="ECO:0000256" key="6">
    <source>
        <dbReference type="SAM" id="Coils"/>
    </source>
</evidence>
<feature type="domain" description="Rod shape-determining protein MreC beta-barrel core" evidence="7">
    <location>
        <begin position="111"/>
        <end position="265"/>
    </location>
</feature>
<evidence type="ECO:0000256" key="5">
    <source>
        <dbReference type="PIRNR" id="PIRNR038471"/>
    </source>
</evidence>
<dbReference type="InterPro" id="IPR042177">
    <property type="entry name" value="Cell/Rod_1"/>
</dbReference>
<dbReference type="Proteomes" id="UP000184114">
    <property type="component" value="Unassembled WGS sequence"/>
</dbReference>
<dbReference type="InterPro" id="IPR007221">
    <property type="entry name" value="MreC"/>
</dbReference>
<feature type="coiled-coil region" evidence="6">
    <location>
        <begin position="58"/>
        <end position="85"/>
    </location>
</feature>
<dbReference type="Pfam" id="PF04085">
    <property type="entry name" value="MreC"/>
    <property type="match status" value="1"/>
</dbReference>
<sequence length="267" mass="29517">MVTAVAIILIVLIGVTSTERIALSKFEKIVGNILTPMGRVSNSIGKGLSDFFNNIKNISKLKEENEELKKQVAKLEEENRNYINIIGKTDYLKNEIKLLDKTSFNLISAQVVGKEPGNWFDRFTIDKGIKDGIKKGSTVIQGTEMEQNTIIEGIVGRVVDVGDNWAKIVTVVDEISSISFKVLRTQDGGIISGSIEGEVSGYLFDNKADVIKGDKLFTSGLGGVFIKDIYIGEVDEVISDDEDLMKKIKVKPAMNFKKLYKVFVISD</sequence>
<dbReference type="GO" id="GO:0008360">
    <property type="term" value="P:regulation of cell shape"/>
    <property type="evidence" value="ECO:0007669"/>
    <property type="project" value="UniProtKB-KW"/>
</dbReference>
<gene>
    <name evidence="8" type="ORF">SAMN02745784_00094</name>
</gene>
<dbReference type="InterPro" id="IPR042175">
    <property type="entry name" value="Cell/Rod_MreC_2"/>
</dbReference>
<protein>
    <recommendedName>
        <fullName evidence="2 5">Cell shape-determining protein MreC</fullName>
    </recommendedName>
    <alternativeName>
        <fullName evidence="4 5">Cell shape protein MreC</fullName>
    </alternativeName>
</protein>
<evidence type="ECO:0000256" key="1">
    <source>
        <dbReference type="ARBA" id="ARBA00009369"/>
    </source>
</evidence>
<organism evidence="8 9">
    <name type="scientific">Tissierella praeacuta DSM 18095</name>
    <dbReference type="NCBI Taxonomy" id="1123404"/>
    <lineage>
        <taxon>Bacteria</taxon>
        <taxon>Bacillati</taxon>
        <taxon>Bacillota</taxon>
        <taxon>Tissierellia</taxon>
        <taxon>Tissierellales</taxon>
        <taxon>Tissierellaceae</taxon>
        <taxon>Tissierella</taxon>
    </lineage>
</organism>
<dbReference type="PANTHER" id="PTHR34138">
    <property type="entry name" value="CELL SHAPE-DETERMINING PROTEIN MREC"/>
    <property type="match status" value="1"/>
</dbReference>
<evidence type="ECO:0000313" key="8">
    <source>
        <dbReference type="EMBL" id="SHE27788.1"/>
    </source>
</evidence>
<dbReference type="STRING" id="1123404.SAMN02745784_00094"/>
<comment type="similarity">
    <text evidence="1 5">Belongs to the MreC family.</text>
</comment>
<proteinExistence type="inferred from homology"/>
<dbReference type="EMBL" id="FQTY01000001">
    <property type="protein sequence ID" value="SHE27788.1"/>
    <property type="molecule type" value="Genomic_DNA"/>
</dbReference>
<dbReference type="NCBIfam" id="TIGR00219">
    <property type="entry name" value="mreC"/>
    <property type="match status" value="1"/>
</dbReference>
<evidence type="ECO:0000256" key="4">
    <source>
        <dbReference type="ARBA" id="ARBA00032089"/>
    </source>
</evidence>
<evidence type="ECO:0000256" key="2">
    <source>
        <dbReference type="ARBA" id="ARBA00013855"/>
    </source>
</evidence>
<comment type="function">
    <text evidence="5">Involved in formation and maintenance of cell shape.</text>
</comment>
<dbReference type="InterPro" id="IPR055342">
    <property type="entry name" value="MreC_beta-barrel_core"/>
</dbReference>
<accession>A0A1M4S6G0</accession>
<keyword evidence="6" id="KW-0175">Coiled coil</keyword>
<evidence type="ECO:0000313" key="9">
    <source>
        <dbReference type="Proteomes" id="UP000184114"/>
    </source>
</evidence>
<name>A0A1M4S6G0_9FIRM</name>
<keyword evidence="3 5" id="KW-0133">Cell shape</keyword>
<dbReference type="AlphaFoldDB" id="A0A1M4S6G0"/>